<protein>
    <recommendedName>
        <fullName evidence="4">Flagellar FliJ protein</fullName>
    </recommendedName>
</protein>
<dbReference type="EMBL" id="JBGONM010000038">
    <property type="protein sequence ID" value="MEZ8082560.1"/>
    <property type="molecule type" value="Genomic_DNA"/>
</dbReference>
<sequence length="147" mass="17029">MSSNLKRVIHLKAAQKKMEMLKGWNKLNKVKKREDAIHNQREHLVKQYASLNDEDTLFQSAELNELALDQASYFAMSINSIDEEKVFLKEKRRKLDNDVNMASALSEAYETIGEEVRERVEADKAKSALEMEMSEATERSYGHAHRK</sequence>
<feature type="region of interest" description="Disordered" evidence="1">
    <location>
        <begin position="127"/>
        <end position="147"/>
    </location>
</feature>
<dbReference type="Proteomes" id="UP001569154">
    <property type="component" value="Unassembled WGS sequence"/>
</dbReference>
<evidence type="ECO:0008006" key="4">
    <source>
        <dbReference type="Google" id="ProtNLM"/>
    </source>
</evidence>
<evidence type="ECO:0000313" key="3">
    <source>
        <dbReference type="Proteomes" id="UP001569154"/>
    </source>
</evidence>
<name>A0ABV4L4D3_9GAMM</name>
<accession>A0ABV4L4D3</accession>
<dbReference type="RefSeq" id="WP_017013026.1">
    <property type="nucleotide sequence ID" value="NZ_AJYG02000064.1"/>
</dbReference>
<proteinExistence type="predicted"/>
<evidence type="ECO:0000313" key="2">
    <source>
        <dbReference type="EMBL" id="MEZ8082560.1"/>
    </source>
</evidence>
<reference evidence="2 3" key="1">
    <citation type="submission" date="2024-06" db="EMBL/GenBank/DDBJ databases">
        <authorList>
            <person name="Steensen K."/>
            <person name="Seneca J."/>
            <person name="Bartlau N."/>
            <person name="Yu A.X."/>
            <person name="Polz M.F."/>
        </authorList>
    </citation>
    <scope>NUCLEOTIDE SEQUENCE [LARGE SCALE GENOMIC DNA]</scope>
    <source>
        <strain evidence="2 3">1F260</strain>
    </source>
</reference>
<organism evidence="2 3">
    <name type="scientific">Enterovibrio norvegicus</name>
    <dbReference type="NCBI Taxonomy" id="188144"/>
    <lineage>
        <taxon>Bacteria</taxon>
        <taxon>Pseudomonadati</taxon>
        <taxon>Pseudomonadota</taxon>
        <taxon>Gammaproteobacteria</taxon>
        <taxon>Vibrionales</taxon>
        <taxon>Vibrionaceae</taxon>
        <taxon>Enterovibrio</taxon>
    </lineage>
</organism>
<keyword evidence="3" id="KW-1185">Reference proteome</keyword>
<gene>
    <name evidence="2" type="ORF">ACED35_15680</name>
</gene>
<evidence type="ECO:0000256" key="1">
    <source>
        <dbReference type="SAM" id="MobiDB-lite"/>
    </source>
</evidence>
<comment type="caution">
    <text evidence="2">The sequence shown here is derived from an EMBL/GenBank/DDBJ whole genome shotgun (WGS) entry which is preliminary data.</text>
</comment>